<evidence type="ECO:0000313" key="2">
    <source>
        <dbReference type="Proteomes" id="UP000006591"/>
    </source>
</evidence>
<evidence type="ECO:0000313" key="1">
    <source>
        <dbReference type="EnsemblPlants" id="ONIVA02G14590.1"/>
    </source>
</evidence>
<reference evidence="1" key="2">
    <citation type="submission" date="2018-04" db="EMBL/GenBank/DDBJ databases">
        <title>OnivRS2 (Oryza nivara Reference Sequence Version 2).</title>
        <authorList>
            <person name="Zhang J."/>
            <person name="Kudrna D."/>
            <person name="Lee S."/>
            <person name="Talag J."/>
            <person name="Rajasekar S."/>
            <person name="Welchert J."/>
            <person name="Hsing Y.-I."/>
            <person name="Wing R.A."/>
        </authorList>
    </citation>
    <scope>NUCLEOTIDE SEQUENCE [LARGE SCALE GENOMIC DNA]</scope>
    <source>
        <strain evidence="1">SL10</strain>
    </source>
</reference>
<reference evidence="1" key="1">
    <citation type="submission" date="2015-04" db="UniProtKB">
        <authorList>
            <consortium name="EnsemblPlants"/>
        </authorList>
    </citation>
    <scope>IDENTIFICATION</scope>
    <source>
        <strain evidence="1">SL10</strain>
    </source>
</reference>
<dbReference type="EnsemblPlants" id="ONIVA02G14590.1">
    <property type="protein sequence ID" value="ONIVA02G14590.1"/>
    <property type="gene ID" value="ONIVA02G14590"/>
</dbReference>
<protein>
    <submittedName>
        <fullName evidence="1">Uncharacterized protein</fullName>
    </submittedName>
</protein>
<dbReference type="Gramene" id="ONIVA02G14590.1">
    <property type="protein sequence ID" value="ONIVA02G14590.1"/>
    <property type="gene ID" value="ONIVA02G14590"/>
</dbReference>
<dbReference type="AlphaFoldDB" id="A0A0E0G5A8"/>
<sequence>MGFLHFGGKTLAGSGNSVITHFGGGEAAAWGDCSASALRSLPEARFPGGGVGTSVGCGGWSWRGSSECRCAGGVGRGILFLYIICTVLTATSSHDSHLDYGSGTFTMLNFFRAKASWDRPGPYIAQVDSSPAPEC</sequence>
<name>A0A0E0G5A8_ORYNI</name>
<proteinExistence type="predicted"/>
<accession>A0A0E0G5A8</accession>
<dbReference type="OMA" id="WRGSSEC"/>
<keyword evidence="2" id="KW-1185">Reference proteome</keyword>
<dbReference type="HOGENOM" id="CLU_156165_0_0_1"/>
<organism evidence="1">
    <name type="scientific">Oryza nivara</name>
    <name type="common">Indian wild rice</name>
    <name type="synonym">Oryza sativa f. spontanea</name>
    <dbReference type="NCBI Taxonomy" id="4536"/>
    <lineage>
        <taxon>Eukaryota</taxon>
        <taxon>Viridiplantae</taxon>
        <taxon>Streptophyta</taxon>
        <taxon>Embryophyta</taxon>
        <taxon>Tracheophyta</taxon>
        <taxon>Spermatophyta</taxon>
        <taxon>Magnoliopsida</taxon>
        <taxon>Liliopsida</taxon>
        <taxon>Poales</taxon>
        <taxon>Poaceae</taxon>
        <taxon>BOP clade</taxon>
        <taxon>Oryzoideae</taxon>
        <taxon>Oryzeae</taxon>
        <taxon>Oryzinae</taxon>
        <taxon>Oryza</taxon>
    </lineage>
</organism>
<dbReference type="Proteomes" id="UP000006591">
    <property type="component" value="Chromosome 2"/>
</dbReference>